<evidence type="ECO:0000259" key="15">
    <source>
        <dbReference type="Pfam" id="PF02096"/>
    </source>
</evidence>
<keyword evidence="8 13" id="KW-1133">Transmembrane helix</keyword>
<comment type="subunit">
    <text evidence="13">Interacts with the Sec translocase complex via SecD. Specifically interacts with transmembrane segments of nascent integral membrane proteins during membrane integration.</text>
</comment>
<dbReference type="PANTHER" id="PTHR12428:SF65">
    <property type="entry name" value="CYTOCHROME C OXIDASE ASSEMBLY PROTEIN COX18, MITOCHONDRIAL"/>
    <property type="match status" value="1"/>
</dbReference>
<evidence type="ECO:0000256" key="5">
    <source>
        <dbReference type="ARBA" id="ARBA00022475"/>
    </source>
</evidence>
<feature type="transmembrane region" description="Helical" evidence="13">
    <location>
        <begin position="445"/>
        <end position="466"/>
    </location>
</feature>
<evidence type="ECO:0000256" key="1">
    <source>
        <dbReference type="ARBA" id="ARBA00004429"/>
    </source>
</evidence>
<dbReference type="STRING" id="1391653.AKJ08_3237"/>
<dbReference type="OrthoDB" id="9780552at2"/>
<feature type="region of interest" description="Disordered" evidence="14">
    <location>
        <begin position="570"/>
        <end position="591"/>
    </location>
</feature>
<dbReference type="InterPro" id="IPR019998">
    <property type="entry name" value="Membr_insert_YidC"/>
</dbReference>
<dbReference type="InterPro" id="IPR047196">
    <property type="entry name" value="YidC_ALB_C"/>
</dbReference>
<dbReference type="GO" id="GO:0005886">
    <property type="term" value="C:plasma membrane"/>
    <property type="evidence" value="ECO:0007669"/>
    <property type="project" value="UniProtKB-SubCell"/>
</dbReference>
<dbReference type="PRINTS" id="PR00701">
    <property type="entry name" value="60KDINNERMP"/>
</dbReference>
<feature type="transmembrane region" description="Helical" evidence="13">
    <location>
        <begin position="520"/>
        <end position="545"/>
    </location>
</feature>
<evidence type="ECO:0000256" key="6">
    <source>
        <dbReference type="ARBA" id="ARBA00022692"/>
    </source>
</evidence>
<dbReference type="CDD" id="cd20070">
    <property type="entry name" value="5TM_YidC_Alb3"/>
    <property type="match status" value="1"/>
</dbReference>
<dbReference type="KEGG" id="vin:AKJ08_3237"/>
<name>A0A0K1PH52_9BACT</name>
<dbReference type="HAMAP" id="MF_01810">
    <property type="entry name" value="YidC_type1"/>
    <property type="match status" value="1"/>
</dbReference>
<dbReference type="InterPro" id="IPR028053">
    <property type="entry name" value="Membr_insert_YidC_N"/>
</dbReference>
<keyword evidence="6 13" id="KW-0812">Transmembrane</keyword>
<evidence type="ECO:0000256" key="11">
    <source>
        <dbReference type="ARBA" id="ARBA00033245"/>
    </source>
</evidence>
<evidence type="ECO:0000256" key="10">
    <source>
        <dbReference type="ARBA" id="ARBA00023186"/>
    </source>
</evidence>
<gene>
    <name evidence="13" type="primary">yidC</name>
    <name evidence="17" type="ORF">AKJ08_3237</name>
</gene>
<feature type="domain" description="Membrane insertase YidC/Oxa/ALB C-terminal" evidence="15">
    <location>
        <begin position="380"/>
        <end position="559"/>
    </location>
</feature>
<dbReference type="InterPro" id="IPR028055">
    <property type="entry name" value="YidC/Oxa/ALB_C"/>
</dbReference>
<keyword evidence="10 13" id="KW-0143">Chaperone</keyword>
<evidence type="ECO:0000256" key="12">
    <source>
        <dbReference type="ARBA" id="ARBA00033342"/>
    </source>
</evidence>
<comment type="similarity">
    <text evidence="2 13">Belongs to the OXA1/ALB3/YidC family. Type 1 subfamily.</text>
</comment>
<dbReference type="InterPro" id="IPR038221">
    <property type="entry name" value="YidC_periplasmic_sf"/>
</dbReference>
<dbReference type="Proteomes" id="UP000055590">
    <property type="component" value="Chromosome"/>
</dbReference>
<feature type="domain" description="Membrane insertase YidC N-terminal" evidence="16">
    <location>
        <begin position="161"/>
        <end position="369"/>
    </location>
</feature>
<dbReference type="PANTHER" id="PTHR12428">
    <property type="entry name" value="OXA1"/>
    <property type="match status" value="1"/>
</dbReference>
<reference evidence="17 18" key="1">
    <citation type="submission" date="2015-08" db="EMBL/GenBank/DDBJ databases">
        <authorList>
            <person name="Babu N.S."/>
            <person name="Beckwith C.J."/>
            <person name="Beseler K.G."/>
            <person name="Brison A."/>
            <person name="Carone J.V."/>
            <person name="Caskin T.P."/>
            <person name="Diamond M."/>
            <person name="Durham M.E."/>
            <person name="Foxe J.M."/>
            <person name="Go M."/>
            <person name="Henderson B.A."/>
            <person name="Jones I.B."/>
            <person name="McGettigan J.A."/>
            <person name="Micheletti S.J."/>
            <person name="Nasrallah M.E."/>
            <person name="Ortiz D."/>
            <person name="Piller C.R."/>
            <person name="Privatt S.R."/>
            <person name="Schneider S.L."/>
            <person name="Sharp S."/>
            <person name="Smith T.C."/>
            <person name="Stanton J.D."/>
            <person name="Ullery H.E."/>
            <person name="Wilson R.J."/>
            <person name="Serrano M.G."/>
            <person name="Buck G."/>
            <person name="Lee V."/>
            <person name="Wang Y."/>
            <person name="Carvalho R."/>
            <person name="Voegtly L."/>
            <person name="Shi R."/>
            <person name="Duckworth R."/>
            <person name="Johnson A."/>
            <person name="Loviza R."/>
            <person name="Walstead R."/>
            <person name="Shah Z."/>
            <person name="Kiflezghi M."/>
            <person name="Wade K."/>
            <person name="Ball S.L."/>
            <person name="Bradley K.W."/>
            <person name="Asai D.J."/>
            <person name="Bowman C.A."/>
            <person name="Russell D.A."/>
            <person name="Pope W.H."/>
            <person name="Jacobs-Sera D."/>
            <person name="Hendrix R.W."/>
            <person name="Hatfull G.F."/>
        </authorList>
    </citation>
    <scope>NUCLEOTIDE SEQUENCE [LARGE SCALE GENOMIC DNA]</scope>
    <source>
        <strain evidence="17 18">DSM 27710</strain>
    </source>
</reference>
<dbReference type="Pfam" id="PF02096">
    <property type="entry name" value="60KD_IMP"/>
    <property type="match status" value="1"/>
</dbReference>
<evidence type="ECO:0000256" key="7">
    <source>
        <dbReference type="ARBA" id="ARBA00022927"/>
    </source>
</evidence>
<organism evidence="17 18">
    <name type="scientific">Vulgatibacter incomptus</name>
    <dbReference type="NCBI Taxonomy" id="1391653"/>
    <lineage>
        <taxon>Bacteria</taxon>
        <taxon>Pseudomonadati</taxon>
        <taxon>Myxococcota</taxon>
        <taxon>Myxococcia</taxon>
        <taxon>Myxococcales</taxon>
        <taxon>Cystobacterineae</taxon>
        <taxon>Vulgatibacteraceae</taxon>
        <taxon>Vulgatibacter</taxon>
    </lineage>
</organism>
<comment type="subcellular location">
    <subcellularLocation>
        <location evidence="1">Cell inner membrane</location>
        <topology evidence="1">Multi-pass membrane protein</topology>
    </subcellularLocation>
    <subcellularLocation>
        <location evidence="13">Cell membrane</location>
        <topology evidence="13">Multi-pass membrane protein</topology>
    </subcellularLocation>
</comment>
<feature type="transmembrane region" description="Helical" evidence="13">
    <location>
        <begin position="380"/>
        <end position="400"/>
    </location>
</feature>
<dbReference type="CDD" id="cd19961">
    <property type="entry name" value="EcYidC-like_peri"/>
    <property type="match status" value="1"/>
</dbReference>
<keyword evidence="18" id="KW-1185">Reference proteome</keyword>
<dbReference type="Gene3D" id="2.70.98.90">
    <property type="match status" value="1"/>
</dbReference>
<accession>A0A0K1PH52</accession>
<dbReference type="Pfam" id="PF14849">
    <property type="entry name" value="YidC_periplas"/>
    <property type="match status" value="1"/>
</dbReference>
<dbReference type="GO" id="GO:0051205">
    <property type="term" value="P:protein insertion into membrane"/>
    <property type="evidence" value="ECO:0007669"/>
    <property type="project" value="TreeGrafter"/>
</dbReference>
<evidence type="ECO:0000256" key="14">
    <source>
        <dbReference type="SAM" id="MobiDB-lite"/>
    </source>
</evidence>
<evidence type="ECO:0000256" key="4">
    <source>
        <dbReference type="ARBA" id="ARBA00022448"/>
    </source>
</evidence>
<comment type="function">
    <text evidence="13">Required for the insertion and/or proper folding and/or complex formation of integral membrane proteins into the membrane. Involved in integration of membrane proteins that insert both dependently and independently of the Sec translocase complex, as well as at least some lipoproteins. Aids folding of multispanning membrane proteins.</text>
</comment>
<dbReference type="GO" id="GO:0015031">
    <property type="term" value="P:protein transport"/>
    <property type="evidence" value="ECO:0007669"/>
    <property type="project" value="UniProtKB-KW"/>
</dbReference>
<dbReference type="EMBL" id="CP012332">
    <property type="protein sequence ID" value="AKU92850.1"/>
    <property type="molecule type" value="Genomic_DNA"/>
</dbReference>
<evidence type="ECO:0000313" key="18">
    <source>
        <dbReference type="Proteomes" id="UP000055590"/>
    </source>
</evidence>
<dbReference type="GO" id="GO:0032977">
    <property type="term" value="F:membrane insertase activity"/>
    <property type="evidence" value="ECO:0007669"/>
    <property type="project" value="InterPro"/>
</dbReference>
<dbReference type="NCBIfam" id="TIGR03593">
    <property type="entry name" value="yidC_nterm"/>
    <property type="match status" value="1"/>
</dbReference>
<proteinExistence type="inferred from homology"/>
<protein>
    <recommendedName>
        <fullName evidence="3 13">Membrane protein insertase YidC</fullName>
    </recommendedName>
    <alternativeName>
        <fullName evidence="12 13">Foldase YidC</fullName>
    </alternativeName>
    <alternativeName>
        <fullName evidence="11 13">Membrane integrase YidC</fullName>
    </alternativeName>
    <alternativeName>
        <fullName evidence="13">Membrane protein YidC</fullName>
    </alternativeName>
</protein>
<dbReference type="AlphaFoldDB" id="A0A0K1PH52"/>
<keyword evidence="4 13" id="KW-0813">Transport</keyword>
<sequence length="591" mass="63558">MDSNKRLILTVGISLAIFLGYQWTMTTFFPAPAPHPTASTEIKEAPGSGDVVPALHERSADEAGNEGDAVPAGDEGTVVAAALPQREVTLRTDDLLLGFSSHGAGLFKAELLGRKGQRQGGTDAPQVDLAGALQPSDPLLFEATTGEGLPVLGNRAPCSVAGSDERSVTFLCDAPGLQLEKKFTVTGARTLDLQMVLHNRGAVPLAGTLGLLMPARVDPARQVSSRGCAGFGGAPPQPTQNICRADDKISRSLYHADKPSVTPEGRAWFAGIEERYFLAVAVPDQASACELVAETPEFLTTHLNTKVATIAPGASQTVRYQLVIGPKDIGLLQDASASIASSTGLPNPKLDETVDLGFWAVIARILLWLLRAAHHVIANWGVAIILLTVAVKLLTLPLAWKSMKSMEEMRKLAPEIAKLKEKFGSDREKLNLETMKLYQQHKVNPLGGCLPMLIQMPIWLALYATLQTSVELYNEPFIAGWISDLTSKDPYYALPLAMGVTMYITQKMQPMQMEAAQQKVMLYFMPIFFTFIMLQLPAGLTLYIFTNNLLSIGQQMALRKSMGIPAIGAPPPAASSATIEVAPAKKPGKKK</sequence>
<dbReference type="PATRIC" id="fig|1391653.3.peg.3382"/>
<feature type="transmembrane region" description="Helical" evidence="13">
    <location>
        <begin position="7"/>
        <end position="24"/>
    </location>
</feature>
<keyword evidence="9 13" id="KW-0472">Membrane</keyword>
<evidence type="ECO:0000256" key="3">
    <source>
        <dbReference type="ARBA" id="ARBA00015325"/>
    </source>
</evidence>
<evidence type="ECO:0000256" key="8">
    <source>
        <dbReference type="ARBA" id="ARBA00022989"/>
    </source>
</evidence>
<evidence type="ECO:0000259" key="16">
    <source>
        <dbReference type="Pfam" id="PF14849"/>
    </source>
</evidence>
<dbReference type="InterPro" id="IPR001708">
    <property type="entry name" value="YidC/ALB3/OXA1/COX18"/>
</dbReference>
<dbReference type="PRINTS" id="PR01900">
    <property type="entry name" value="YIDCPROTEIN"/>
</dbReference>
<keyword evidence="5 13" id="KW-1003">Cell membrane</keyword>
<keyword evidence="7 13" id="KW-0653">Protein transport</keyword>
<evidence type="ECO:0000256" key="2">
    <source>
        <dbReference type="ARBA" id="ARBA00010527"/>
    </source>
</evidence>
<evidence type="ECO:0000256" key="13">
    <source>
        <dbReference type="HAMAP-Rule" id="MF_01810"/>
    </source>
</evidence>
<evidence type="ECO:0000256" key="9">
    <source>
        <dbReference type="ARBA" id="ARBA00023136"/>
    </source>
</evidence>
<evidence type="ECO:0000313" key="17">
    <source>
        <dbReference type="EMBL" id="AKU92850.1"/>
    </source>
</evidence>
<dbReference type="RefSeq" id="WP_050726960.1">
    <property type="nucleotide sequence ID" value="NZ_CP012332.1"/>
</dbReference>
<dbReference type="NCBIfam" id="TIGR03592">
    <property type="entry name" value="yidC_oxa1_cterm"/>
    <property type="match status" value="1"/>
</dbReference>